<proteinExistence type="predicted"/>
<protein>
    <submittedName>
        <fullName evidence="4">ATP-binding protein</fullName>
    </submittedName>
</protein>
<dbReference type="GO" id="GO:0005524">
    <property type="term" value="F:ATP binding"/>
    <property type="evidence" value="ECO:0007669"/>
    <property type="project" value="UniProtKB-KW"/>
</dbReference>
<dbReference type="Pfam" id="PF13191">
    <property type="entry name" value="AAA_16"/>
    <property type="match status" value="1"/>
</dbReference>
<dbReference type="PANTHER" id="PTHR16305:SF28">
    <property type="entry name" value="GUANYLATE CYCLASE DOMAIN-CONTAINING PROTEIN"/>
    <property type="match status" value="1"/>
</dbReference>
<evidence type="ECO:0000313" key="5">
    <source>
        <dbReference type="Proteomes" id="UP001595952"/>
    </source>
</evidence>
<dbReference type="SMART" id="SM00421">
    <property type="entry name" value="HTH_LUXR"/>
    <property type="match status" value="1"/>
</dbReference>
<evidence type="ECO:0000313" key="4">
    <source>
        <dbReference type="EMBL" id="MFC4640182.1"/>
    </source>
</evidence>
<dbReference type="InterPro" id="IPR003593">
    <property type="entry name" value="AAA+_ATPase"/>
</dbReference>
<dbReference type="InterPro" id="IPR011990">
    <property type="entry name" value="TPR-like_helical_dom_sf"/>
</dbReference>
<dbReference type="InterPro" id="IPR016032">
    <property type="entry name" value="Sig_transdc_resp-reg_C-effctor"/>
</dbReference>
<dbReference type="SUPFAM" id="SSF52540">
    <property type="entry name" value="P-loop containing nucleoside triphosphate hydrolases"/>
    <property type="match status" value="1"/>
</dbReference>
<dbReference type="Pfam" id="PF00196">
    <property type="entry name" value="GerE"/>
    <property type="match status" value="1"/>
</dbReference>
<sequence length="872" mass="96496">MNLLERAAPLQQLLEWSREAEAGKGRLVLLAGEAGVGKTVFLRDWAGRLDRGNRVLLGGCDPLSTPRPLGPLLDIASVLGGEFERRLLTTERRELIFQHFLSVLTQGRHAHTVIFEDVHWADDATLDLLRFLGRRLDQSRTLLIASYRDDEVGPRHPLRAVIGDLATSQAARRLVLSPLSREAVRLLAEAHHIDPSLLYQKTEGNPFYVTEVIASGVDRVPPTVLDAVLARAARLSPPAREILDAAAVIGTRSEPWLLEQLLPDRVEATDECLNGGVLQAQEGRLTFRHELARQAILDSLAPPQRLVLHRRVLQALQAHPHSGDAARLADHAEAAHDTQAVLEYASLAARQAITFKAHREACAQLARVLRHAQKLAPAERAGLLEEYAEQCWITDQPDEALQARQAALRLWQETGRRNREGEALAHLARVLVGMGRNAEAEEASLRSLAALGERPPEAGLAFAYGCQAHLRMLNRDNHQAVHWGQQAVDLAQQHHDRSTLVLALNTVGTAMLLDQNEEGRAFLERSLALARDAQLDDHVALAYRMLSSVAGELYQFARADQYFEEGLRYCAEHDIDGHRFYMLAWQALSHLYQGRWTQATEVALSVAGRPGTAATSRIMALVALGRVRTRRGDPEVWDVLDEALAMARQTGTLQRLAPVRAARAEAAWLAGDLHRVQEEAQAVYGLACDHQHPWFVGELAYWQWKAGHAPSTAPEMAPPFALQIAGRWDAAALEWERLNCPYEAARAYAESAHELALKHALRTFEGLGARPAATQMRQQLRELGVKGVPRGPRSSTRANPANVTPREIQVLHLVRQGLRDAEIARELGLSTKTAGHHVSSLLSKLSVRNRTEAVREGVRLGLLPPGEPEDDR</sequence>
<dbReference type="SMART" id="SM00382">
    <property type="entry name" value="AAA"/>
    <property type="match status" value="1"/>
</dbReference>
<dbReference type="Gene3D" id="1.25.40.10">
    <property type="entry name" value="Tetratricopeptide repeat domain"/>
    <property type="match status" value="2"/>
</dbReference>
<dbReference type="PROSITE" id="PS50043">
    <property type="entry name" value="HTH_LUXR_2"/>
    <property type="match status" value="1"/>
</dbReference>
<keyword evidence="1" id="KW-0547">Nucleotide-binding</keyword>
<dbReference type="InterPro" id="IPR036388">
    <property type="entry name" value="WH-like_DNA-bd_sf"/>
</dbReference>
<dbReference type="CDD" id="cd06170">
    <property type="entry name" value="LuxR_C_like"/>
    <property type="match status" value="1"/>
</dbReference>
<dbReference type="InterPro" id="IPR027417">
    <property type="entry name" value="P-loop_NTPase"/>
</dbReference>
<keyword evidence="5" id="KW-1185">Reference proteome</keyword>
<dbReference type="PRINTS" id="PR00038">
    <property type="entry name" value="HTHLUXR"/>
</dbReference>
<feature type="domain" description="HTH luxR-type" evidence="3">
    <location>
        <begin position="796"/>
        <end position="861"/>
    </location>
</feature>
<dbReference type="EMBL" id="JBHSEI010000015">
    <property type="protein sequence ID" value="MFC4640182.1"/>
    <property type="molecule type" value="Genomic_DNA"/>
</dbReference>
<name>A0ABV9IDN3_9DEIO</name>
<dbReference type="Proteomes" id="UP001595952">
    <property type="component" value="Unassembled WGS sequence"/>
</dbReference>
<dbReference type="InterPro" id="IPR041664">
    <property type="entry name" value="AAA_16"/>
</dbReference>
<dbReference type="InterPro" id="IPR000792">
    <property type="entry name" value="Tscrpt_reg_LuxR_C"/>
</dbReference>
<dbReference type="SUPFAM" id="SSF46894">
    <property type="entry name" value="C-terminal effector domain of the bipartite response regulators"/>
    <property type="match status" value="1"/>
</dbReference>
<dbReference type="PANTHER" id="PTHR16305">
    <property type="entry name" value="TESTICULAR SOLUBLE ADENYLYL CYCLASE"/>
    <property type="match status" value="1"/>
</dbReference>
<evidence type="ECO:0000256" key="1">
    <source>
        <dbReference type="ARBA" id="ARBA00022741"/>
    </source>
</evidence>
<dbReference type="SUPFAM" id="SSF48452">
    <property type="entry name" value="TPR-like"/>
    <property type="match status" value="2"/>
</dbReference>
<evidence type="ECO:0000259" key="3">
    <source>
        <dbReference type="PROSITE" id="PS50043"/>
    </source>
</evidence>
<evidence type="ECO:0000256" key="2">
    <source>
        <dbReference type="ARBA" id="ARBA00022840"/>
    </source>
</evidence>
<reference evidence="5" key="1">
    <citation type="journal article" date="2019" name="Int. J. Syst. Evol. Microbiol.">
        <title>The Global Catalogue of Microorganisms (GCM) 10K type strain sequencing project: providing services to taxonomists for standard genome sequencing and annotation.</title>
        <authorList>
            <consortium name="The Broad Institute Genomics Platform"/>
            <consortium name="The Broad Institute Genome Sequencing Center for Infectious Disease"/>
            <person name="Wu L."/>
            <person name="Ma J."/>
        </authorList>
    </citation>
    <scope>NUCLEOTIDE SEQUENCE [LARGE SCALE GENOMIC DNA]</scope>
    <source>
        <strain evidence="5">CCUG 55995</strain>
    </source>
</reference>
<keyword evidence="2 4" id="KW-0067">ATP-binding</keyword>
<dbReference type="RefSeq" id="WP_380063167.1">
    <property type="nucleotide sequence ID" value="NZ_JBHSEI010000015.1"/>
</dbReference>
<gene>
    <name evidence="4" type="ORF">ACFO0D_17780</name>
</gene>
<comment type="caution">
    <text evidence="4">The sequence shown here is derived from an EMBL/GenBank/DDBJ whole genome shotgun (WGS) entry which is preliminary data.</text>
</comment>
<organism evidence="4 5">
    <name type="scientific">Deinococcus hohokamensis</name>
    <dbReference type="NCBI Taxonomy" id="309883"/>
    <lineage>
        <taxon>Bacteria</taxon>
        <taxon>Thermotogati</taxon>
        <taxon>Deinococcota</taxon>
        <taxon>Deinococci</taxon>
        <taxon>Deinococcales</taxon>
        <taxon>Deinococcaceae</taxon>
        <taxon>Deinococcus</taxon>
    </lineage>
</organism>
<accession>A0ABV9IDN3</accession>
<dbReference type="Gene3D" id="1.10.10.10">
    <property type="entry name" value="Winged helix-like DNA-binding domain superfamily/Winged helix DNA-binding domain"/>
    <property type="match status" value="1"/>
</dbReference>